<evidence type="ECO:0000259" key="3">
    <source>
        <dbReference type="Pfam" id="PF01266"/>
    </source>
</evidence>
<evidence type="ECO:0000256" key="1">
    <source>
        <dbReference type="ARBA" id="ARBA00023002"/>
    </source>
</evidence>
<dbReference type="InterPro" id="IPR006076">
    <property type="entry name" value="FAD-dep_OxRdtase"/>
</dbReference>
<evidence type="ECO:0000313" key="4">
    <source>
        <dbReference type="EMBL" id="ABS69341.1"/>
    </source>
</evidence>
<evidence type="ECO:0000313" key="5">
    <source>
        <dbReference type="Proteomes" id="UP000002417"/>
    </source>
</evidence>
<protein>
    <submittedName>
        <fullName evidence="4">FAD dependent oxidoreductase</fullName>
    </submittedName>
</protein>
<keyword evidence="5" id="KW-1185">Reference proteome</keyword>
<dbReference type="PhylomeDB" id="A7IMU8"/>
<dbReference type="STRING" id="78245.Xaut_4119"/>
<feature type="region of interest" description="Disordered" evidence="2">
    <location>
        <begin position="550"/>
        <end position="579"/>
    </location>
</feature>
<dbReference type="Proteomes" id="UP000002417">
    <property type="component" value="Chromosome"/>
</dbReference>
<keyword evidence="1" id="KW-0560">Oxidoreductase</keyword>
<dbReference type="SUPFAM" id="SSF51905">
    <property type="entry name" value="FAD/NAD(P)-binding domain"/>
    <property type="match status" value="1"/>
</dbReference>
<dbReference type="OrthoDB" id="9806601at2"/>
<gene>
    <name evidence="4" type="ordered locus">Xaut_4119</name>
</gene>
<dbReference type="eggNOG" id="COG0665">
    <property type="taxonomic scope" value="Bacteria"/>
</dbReference>
<name>A7IMU8_XANP2</name>
<dbReference type="HOGENOM" id="CLU_470850_0_0_5"/>
<dbReference type="Gene3D" id="3.30.9.10">
    <property type="entry name" value="D-Amino Acid Oxidase, subunit A, domain 2"/>
    <property type="match status" value="1"/>
</dbReference>
<reference evidence="4 5" key="1">
    <citation type="submission" date="2007-07" db="EMBL/GenBank/DDBJ databases">
        <title>Complete sequence of chromosome of Xanthobacter autotrophicus Py2.</title>
        <authorList>
            <consortium name="US DOE Joint Genome Institute"/>
            <person name="Copeland A."/>
            <person name="Lucas S."/>
            <person name="Lapidus A."/>
            <person name="Barry K."/>
            <person name="Glavina del Rio T."/>
            <person name="Hammon N."/>
            <person name="Israni S."/>
            <person name="Dalin E."/>
            <person name="Tice H."/>
            <person name="Pitluck S."/>
            <person name="Sims D."/>
            <person name="Brettin T."/>
            <person name="Bruce D."/>
            <person name="Detter J.C."/>
            <person name="Han C."/>
            <person name="Tapia R."/>
            <person name="Brainard J."/>
            <person name="Schmutz J."/>
            <person name="Larimer F."/>
            <person name="Land M."/>
            <person name="Hauser L."/>
            <person name="Kyrpides N."/>
            <person name="Kim E."/>
            <person name="Ensigns S.A."/>
            <person name="Richardson P."/>
        </authorList>
    </citation>
    <scope>NUCLEOTIDE SEQUENCE [LARGE SCALE GENOMIC DNA]</scope>
    <source>
        <strain evidence="5">ATCC BAA-1158 / Py2</strain>
    </source>
</reference>
<dbReference type="InterPro" id="IPR036188">
    <property type="entry name" value="FAD/NAD-bd_sf"/>
</dbReference>
<dbReference type="Pfam" id="PF01266">
    <property type="entry name" value="DAO"/>
    <property type="match status" value="1"/>
</dbReference>
<dbReference type="Gene3D" id="3.50.50.60">
    <property type="entry name" value="FAD/NAD(P)-binding domain"/>
    <property type="match status" value="1"/>
</dbReference>
<dbReference type="GO" id="GO:0016491">
    <property type="term" value="F:oxidoreductase activity"/>
    <property type="evidence" value="ECO:0007669"/>
    <property type="project" value="UniProtKB-KW"/>
</dbReference>
<dbReference type="AlphaFoldDB" id="A7IMU8"/>
<dbReference type="KEGG" id="xau:Xaut_4119"/>
<dbReference type="EMBL" id="CP000781">
    <property type="protein sequence ID" value="ABS69341.1"/>
    <property type="molecule type" value="Genomic_DNA"/>
</dbReference>
<sequence>MPLLMTDGLCAVQPECPRRSVTPRPIPAPGRRAKCHESAANKRFLKRKASAWAGAWRIVFMIDTASSRAAAQDVTDRERSDAALKRTYDCDICVVGDDVAGLAIAIDLARRGREVILLTFTGARPLPLDGILSPGFAMPTAALVERVGQHDAQELLILSTQASERALAFAHKAGVAVGPRGRLSVARPHAAEALFREHELRQELAPDTTVLVGAQDLAALLGTSTFTAGLGVVPAERVSPATLKVALEAEVLAAGVRVIPVDGALAADLKGLRKYLTAARWRVRAFQVVITGPEAFARLGPKVAVLPRAPWVYGGFRLPAVEVPYAGMVEETGLTGLRYHFDAGRLTLAAATATRVMTRVGAARVLRRHAAELYPVGPSLSDEASGRMLPEPAGMPLVHEGERGVWYALAAAGDALSHGFLAGRLISGAIAEKDDRIALLQPFASTPLSGWAGRVARFAGYWHVRLAARLHMDKMASSLAPDPADVVPAPDLLPDEHVDDARALPPMPAPAVLAAPTALPRRGMAAATSASRHAARAALHAASGWASGLAARAAAEPARRRRARPEPDEEVPPQRPRGA</sequence>
<evidence type="ECO:0000256" key="2">
    <source>
        <dbReference type="SAM" id="MobiDB-lite"/>
    </source>
</evidence>
<organism evidence="4 5">
    <name type="scientific">Xanthobacter autotrophicus (strain ATCC BAA-1158 / Py2)</name>
    <dbReference type="NCBI Taxonomy" id="78245"/>
    <lineage>
        <taxon>Bacteria</taxon>
        <taxon>Pseudomonadati</taxon>
        <taxon>Pseudomonadota</taxon>
        <taxon>Alphaproteobacteria</taxon>
        <taxon>Hyphomicrobiales</taxon>
        <taxon>Xanthobacteraceae</taxon>
        <taxon>Xanthobacter</taxon>
    </lineage>
</organism>
<proteinExistence type="predicted"/>
<accession>A7IMU8</accession>
<feature type="domain" description="FAD dependent oxidoreductase" evidence="3">
    <location>
        <begin position="91"/>
        <end position="427"/>
    </location>
</feature>